<evidence type="ECO:0000256" key="3">
    <source>
        <dbReference type="ARBA" id="ARBA00023157"/>
    </source>
</evidence>
<comment type="catalytic activity">
    <reaction evidence="1">
        <text>Catalyzes the rearrangement of -S-S- bonds in proteins.</text>
        <dbReference type="EC" id="5.3.4.1"/>
    </reaction>
</comment>
<dbReference type="PANTHER" id="PTHR45672:SF11">
    <property type="entry name" value="PROTEIN DISULFIDE-ISOMERASE C17H9.14C"/>
    <property type="match status" value="1"/>
</dbReference>
<dbReference type="InterPro" id="IPR036249">
    <property type="entry name" value="Thioredoxin-like_sf"/>
</dbReference>
<dbReference type="InterPro" id="IPR051063">
    <property type="entry name" value="PDI"/>
</dbReference>
<feature type="compositionally biased region" description="Basic and acidic residues" evidence="6">
    <location>
        <begin position="348"/>
        <end position="363"/>
    </location>
</feature>
<dbReference type="InterPro" id="IPR011679">
    <property type="entry name" value="ERp29_C"/>
</dbReference>
<feature type="signal peptide" evidence="7">
    <location>
        <begin position="1"/>
        <end position="21"/>
    </location>
</feature>
<dbReference type="eggNOG" id="KOG0191">
    <property type="taxonomic scope" value="Eukaryota"/>
</dbReference>
<evidence type="ECO:0000256" key="7">
    <source>
        <dbReference type="SAM" id="SignalP"/>
    </source>
</evidence>
<feature type="chain" id="PRO_5002936199" description="protein disulfide-isomerase" evidence="7">
    <location>
        <begin position="22"/>
        <end position="391"/>
    </location>
</feature>
<keyword evidence="3" id="KW-1015">Disulfide bond</keyword>
<evidence type="ECO:0000256" key="2">
    <source>
        <dbReference type="ARBA" id="ARBA00012723"/>
    </source>
</evidence>
<sequence length="391" mass="45697">MWTAVSVIFFICLLVCPESGAVVMRLDNATYDQVTRGDKFVLVQFYVKWSSVCQKLEPKWEDVERRYRERDDVVIGKVNAQEDRILVTRFRTTTFPTIFYYPKGVTEHQPYEGRHTIAAFVELIEQHAPTTWVRKVFTKELNSTNFDEIVLDKDKFVMLQFYNTTDCYKCKKLQPDYEMVAETFHNERTYQSAMKPLQLVDFINHQCHTARELGGGLTSQAWVTVWYFFSSFKQAGRMVEMDAVVSNFIASIADVQKEAEKVKDKMAGRQHPHFNYSSFYMDMLDRIGSRGYELVTMEITNLQNSLATSPKSMPEEEREDLIMRVNILRVFQKAYRTQFPRLQDSDSDEKKGETAVVEQRAKDPPNAFQRKVRGRGKKGYTSKMRSIKHEL</sequence>
<keyword evidence="7" id="KW-0732">Signal</keyword>
<evidence type="ECO:0000313" key="9">
    <source>
        <dbReference type="EMBL" id="EEN50282.1"/>
    </source>
</evidence>
<reference evidence="9" key="1">
    <citation type="journal article" date="2008" name="Nature">
        <title>The amphioxus genome and the evolution of the chordate karyotype.</title>
        <authorList>
            <consortium name="US DOE Joint Genome Institute (JGI-PGF)"/>
            <person name="Putnam N.H."/>
            <person name="Butts T."/>
            <person name="Ferrier D.E.K."/>
            <person name="Furlong R.F."/>
            <person name="Hellsten U."/>
            <person name="Kawashima T."/>
            <person name="Robinson-Rechavi M."/>
            <person name="Shoguchi E."/>
            <person name="Terry A."/>
            <person name="Yu J.-K."/>
            <person name="Benito-Gutierrez E.L."/>
            <person name="Dubchak I."/>
            <person name="Garcia-Fernandez J."/>
            <person name="Gibson-Brown J.J."/>
            <person name="Grigoriev I.V."/>
            <person name="Horton A.C."/>
            <person name="de Jong P.J."/>
            <person name="Jurka J."/>
            <person name="Kapitonov V.V."/>
            <person name="Kohara Y."/>
            <person name="Kuroki Y."/>
            <person name="Lindquist E."/>
            <person name="Lucas S."/>
            <person name="Osoegawa K."/>
            <person name="Pennacchio L.A."/>
            <person name="Salamov A.A."/>
            <person name="Satou Y."/>
            <person name="Sauka-Spengler T."/>
            <person name="Schmutz J."/>
            <person name="Shin-I T."/>
            <person name="Toyoda A."/>
            <person name="Bronner-Fraser M."/>
            <person name="Fujiyama A."/>
            <person name="Holland L.Z."/>
            <person name="Holland P.W.H."/>
            <person name="Satoh N."/>
            <person name="Rokhsar D.S."/>
        </authorList>
    </citation>
    <scope>NUCLEOTIDE SEQUENCE [LARGE SCALE GENOMIC DNA]</scope>
    <source>
        <strain evidence="9">S238N-H82</strain>
        <tissue evidence="9">Testes</tissue>
    </source>
</reference>
<keyword evidence="4" id="KW-0413">Isomerase</keyword>
<dbReference type="GO" id="GO:0005783">
    <property type="term" value="C:endoplasmic reticulum"/>
    <property type="evidence" value="ECO:0007669"/>
    <property type="project" value="InterPro"/>
</dbReference>
<dbReference type="EMBL" id="GG666603">
    <property type="protein sequence ID" value="EEN50282.1"/>
    <property type="molecule type" value="Genomic_DNA"/>
</dbReference>
<keyword evidence="5" id="KW-0676">Redox-active center</keyword>
<name>C3ZBP5_BRAFL</name>
<dbReference type="Pfam" id="PF07749">
    <property type="entry name" value="ERp29"/>
    <property type="match status" value="1"/>
</dbReference>
<dbReference type="Pfam" id="PF00085">
    <property type="entry name" value="Thioredoxin"/>
    <property type="match status" value="2"/>
</dbReference>
<dbReference type="SUPFAM" id="SSF52833">
    <property type="entry name" value="Thioredoxin-like"/>
    <property type="match status" value="2"/>
</dbReference>
<dbReference type="GO" id="GO:0003756">
    <property type="term" value="F:protein disulfide isomerase activity"/>
    <property type="evidence" value="ECO:0007669"/>
    <property type="project" value="UniProtKB-EC"/>
</dbReference>
<gene>
    <name evidence="9" type="ORF">BRAFLDRAFT_65125</name>
</gene>
<dbReference type="Gene3D" id="1.20.1150.12">
    <property type="entry name" value="Endoplasmic reticulum resident protein 29, C-terminal domain"/>
    <property type="match status" value="1"/>
</dbReference>
<dbReference type="CDD" id="cd02961">
    <property type="entry name" value="PDI_a_family"/>
    <property type="match status" value="1"/>
</dbReference>
<evidence type="ECO:0000256" key="1">
    <source>
        <dbReference type="ARBA" id="ARBA00001182"/>
    </source>
</evidence>
<feature type="region of interest" description="Disordered" evidence="6">
    <location>
        <begin position="341"/>
        <end position="391"/>
    </location>
</feature>
<evidence type="ECO:0000256" key="6">
    <source>
        <dbReference type="SAM" id="MobiDB-lite"/>
    </source>
</evidence>
<dbReference type="InParanoid" id="C3ZBP5"/>
<evidence type="ECO:0000259" key="8">
    <source>
        <dbReference type="PROSITE" id="PS51352"/>
    </source>
</evidence>
<dbReference type="PANTHER" id="PTHR45672">
    <property type="entry name" value="PROTEIN DISULFIDE-ISOMERASE C17H9.14C-RELATED"/>
    <property type="match status" value="1"/>
</dbReference>
<dbReference type="PROSITE" id="PS51352">
    <property type="entry name" value="THIOREDOXIN_2"/>
    <property type="match status" value="1"/>
</dbReference>
<dbReference type="InterPro" id="IPR036356">
    <property type="entry name" value="ERp29_C_sf"/>
</dbReference>
<evidence type="ECO:0000256" key="5">
    <source>
        <dbReference type="ARBA" id="ARBA00023284"/>
    </source>
</evidence>
<proteinExistence type="predicted"/>
<dbReference type="InterPro" id="IPR013766">
    <property type="entry name" value="Thioredoxin_domain"/>
</dbReference>
<feature type="domain" description="Thioredoxin" evidence="8">
    <location>
        <begin position="15"/>
        <end position="129"/>
    </location>
</feature>
<accession>C3ZBP5</accession>
<dbReference type="Gene3D" id="3.40.30.10">
    <property type="entry name" value="Glutaredoxin"/>
    <property type="match status" value="2"/>
</dbReference>
<dbReference type="EC" id="5.3.4.1" evidence="2"/>
<protein>
    <recommendedName>
        <fullName evidence="2">protein disulfide-isomerase</fullName>
        <ecNumber evidence="2">5.3.4.1</ecNumber>
    </recommendedName>
</protein>
<organism>
    <name type="scientific">Branchiostoma floridae</name>
    <name type="common">Florida lancelet</name>
    <name type="synonym">Amphioxus</name>
    <dbReference type="NCBI Taxonomy" id="7739"/>
    <lineage>
        <taxon>Eukaryota</taxon>
        <taxon>Metazoa</taxon>
        <taxon>Chordata</taxon>
        <taxon>Cephalochordata</taxon>
        <taxon>Leptocardii</taxon>
        <taxon>Amphioxiformes</taxon>
        <taxon>Branchiostomatidae</taxon>
        <taxon>Branchiostoma</taxon>
    </lineage>
</organism>
<dbReference type="AlphaFoldDB" id="C3ZBP5"/>
<dbReference type="STRING" id="7739.C3ZBP5"/>
<dbReference type="SUPFAM" id="SSF47933">
    <property type="entry name" value="ERP29 C domain-like"/>
    <property type="match status" value="1"/>
</dbReference>
<feature type="compositionally biased region" description="Basic residues" evidence="6">
    <location>
        <begin position="370"/>
        <end position="380"/>
    </location>
</feature>
<evidence type="ECO:0000256" key="4">
    <source>
        <dbReference type="ARBA" id="ARBA00023235"/>
    </source>
</evidence>